<evidence type="ECO:0000256" key="3">
    <source>
        <dbReference type="ARBA" id="ARBA00023163"/>
    </source>
</evidence>
<evidence type="ECO:0000313" key="8">
    <source>
        <dbReference type="Proteomes" id="UP001141434"/>
    </source>
</evidence>
<dbReference type="Proteomes" id="UP001141434">
    <property type="component" value="Unassembled WGS sequence"/>
</dbReference>
<feature type="domain" description="Xylanolytic transcriptional activator regulatory" evidence="6">
    <location>
        <begin position="294"/>
        <end position="368"/>
    </location>
</feature>
<evidence type="ECO:0000256" key="2">
    <source>
        <dbReference type="ARBA" id="ARBA00023015"/>
    </source>
</evidence>
<dbReference type="Pfam" id="PF04082">
    <property type="entry name" value="Fungal_trans"/>
    <property type="match status" value="1"/>
</dbReference>
<dbReference type="RefSeq" id="XP_056511421.1">
    <property type="nucleotide sequence ID" value="XM_056655808.1"/>
</dbReference>
<feature type="region of interest" description="Disordered" evidence="5">
    <location>
        <begin position="131"/>
        <end position="156"/>
    </location>
</feature>
<dbReference type="GO" id="GO:0005634">
    <property type="term" value="C:nucleus"/>
    <property type="evidence" value="ECO:0007669"/>
    <property type="project" value="UniProtKB-SubCell"/>
</dbReference>
<dbReference type="CDD" id="cd12148">
    <property type="entry name" value="fungal_TF_MHR"/>
    <property type="match status" value="1"/>
</dbReference>
<dbReference type="GO" id="GO:0006351">
    <property type="term" value="P:DNA-templated transcription"/>
    <property type="evidence" value="ECO:0007669"/>
    <property type="project" value="InterPro"/>
</dbReference>
<evidence type="ECO:0000313" key="7">
    <source>
        <dbReference type="EMBL" id="KAJ5095870.1"/>
    </source>
</evidence>
<dbReference type="OrthoDB" id="5431381at2759"/>
<dbReference type="EMBL" id="JAPMSZ010000007">
    <property type="protein sequence ID" value="KAJ5095870.1"/>
    <property type="molecule type" value="Genomic_DNA"/>
</dbReference>
<comment type="subcellular location">
    <subcellularLocation>
        <location evidence="1">Nucleus</location>
    </subcellularLocation>
</comment>
<dbReference type="GO" id="GO:0008270">
    <property type="term" value="F:zinc ion binding"/>
    <property type="evidence" value="ECO:0007669"/>
    <property type="project" value="InterPro"/>
</dbReference>
<sequence length="683" mass="77672">MSDFVNNLGPPVAESSTSAPKKRTRVQFSWKAQHGSTSPSLVQDRLQHLENLVMSMAQKQKPENPEIEFNVDPTGGHANYATPSSVREGVSPSQDTGTMVVKDEGTSYIDSANWRAILEEINGVKEYIDENEDNSDDEATETHPLDKSSPALLLGSGKPIPKEELLVDIPPRSITDRLVSRFLKTSEPLLVMLHIPTFYNEYEQFWRTPHEMSYSWISMLYSIVTLSVSMYHRGQEPLPLNMADTMITWNIFRKRAAQCLVQANYIHPGRYKCEALFLYSMCEFYRSQDAQVGVSYLHGIAVRLAMRMGYHRDARHYPMLSAWEGEMRRRFWALLCQLDTLVSFQVGLPRTIQPWQYDTELPSNLLDTDFHKDSLHLPPSRPVEQRTACSYTNGKAQIMKVFGQITDLAYSREHTPYEEILEIDRRLVAAKDGLPSFLRIRPMTQSLADPTELVLRRYTMDLLYLKSRAVLHRRYIAENDGKYSYSRTVCLNAAKETLRHGADIWTESMPGGQLYTERYFINSLQNTDFLLSAMILCLELSQDDQRGTAARLSAQERADFLLLLETSHRVFKDSRRRSVDTQRAFAALTIMLGRVKGSSVQNVSMDTDQPTPQMNIPSQPVFPVSMDQQQDPMYSAVGDMPPAMYNPTSTPSYSSLGVIEDMFNSPASLDWVSILGLTLRSAD</sequence>
<evidence type="ECO:0000259" key="6">
    <source>
        <dbReference type="SMART" id="SM00906"/>
    </source>
</evidence>
<evidence type="ECO:0000256" key="4">
    <source>
        <dbReference type="ARBA" id="ARBA00023242"/>
    </source>
</evidence>
<dbReference type="SMART" id="SM00906">
    <property type="entry name" value="Fungal_trans"/>
    <property type="match status" value="1"/>
</dbReference>
<evidence type="ECO:0000256" key="1">
    <source>
        <dbReference type="ARBA" id="ARBA00004123"/>
    </source>
</evidence>
<accession>A0A9W9F8Z9</accession>
<reference evidence="7" key="1">
    <citation type="submission" date="2022-11" db="EMBL/GenBank/DDBJ databases">
        <authorList>
            <person name="Petersen C."/>
        </authorList>
    </citation>
    <scope>NUCLEOTIDE SEQUENCE</scope>
    <source>
        <strain evidence="7">IBT 34128</strain>
    </source>
</reference>
<evidence type="ECO:0000256" key="5">
    <source>
        <dbReference type="SAM" id="MobiDB-lite"/>
    </source>
</evidence>
<gene>
    <name evidence="7" type="ORF">NUU61_005226</name>
</gene>
<dbReference type="InterPro" id="IPR007219">
    <property type="entry name" value="XnlR_reg_dom"/>
</dbReference>
<dbReference type="AlphaFoldDB" id="A0A9W9F8Z9"/>
<keyword evidence="2" id="KW-0805">Transcription regulation</keyword>
<proteinExistence type="predicted"/>
<dbReference type="PANTHER" id="PTHR31001">
    <property type="entry name" value="UNCHARACTERIZED TRANSCRIPTIONAL REGULATORY PROTEIN"/>
    <property type="match status" value="1"/>
</dbReference>
<name>A0A9W9F8Z9_9EURO</name>
<dbReference type="GeneID" id="81394976"/>
<keyword evidence="4" id="KW-0539">Nucleus</keyword>
<keyword evidence="8" id="KW-1185">Reference proteome</keyword>
<keyword evidence="3" id="KW-0804">Transcription</keyword>
<organism evidence="7 8">
    <name type="scientific">Penicillium alfredii</name>
    <dbReference type="NCBI Taxonomy" id="1506179"/>
    <lineage>
        <taxon>Eukaryota</taxon>
        <taxon>Fungi</taxon>
        <taxon>Dikarya</taxon>
        <taxon>Ascomycota</taxon>
        <taxon>Pezizomycotina</taxon>
        <taxon>Eurotiomycetes</taxon>
        <taxon>Eurotiomycetidae</taxon>
        <taxon>Eurotiales</taxon>
        <taxon>Aspergillaceae</taxon>
        <taxon>Penicillium</taxon>
    </lineage>
</organism>
<feature type="region of interest" description="Disordered" evidence="5">
    <location>
        <begin position="1"/>
        <end position="38"/>
    </location>
</feature>
<comment type="caution">
    <text evidence="7">The sequence shown here is derived from an EMBL/GenBank/DDBJ whole genome shotgun (WGS) entry which is preliminary data.</text>
</comment>
<protein>
    <recommendedName>
        <fullName evidence="6">Xylanolytic transcriptional activator regulatory domain-containing protein</fullName>
    </recommendedName>
</protein>
<reference evidence="7" key="2">
    <citation type="journal article" date="2023" name="IMA Fungus">
        <title>Comparative genomic study of the Penicillium genus elucidates a diverse pangenome and 15 lateral gene transfer events.</title>
        <authorList>
            <person name="Petersen C."/>
            <person name="Sorensen T."/>
            <person name="Nielsen M.R."/>
            <person name="Sondergaard T.E."/>
            <person name="Sorensen J.L."/>
            <person name="Fitzpatrick D.A."/>
            <person name="Frisvad J.C."/>
            <person name="Nielsen K.L."/>
        </authorList>
    </citation>
    <scope>NUCLEOTIDE SEQUENCE</scope>
    <source>
        <strain evidence="7">IBT 34128</strain>
    </source>
</reference>
<dbReference type="PANTHER" id="PTHR31001:SF86">
    <property type="entry name" value="ZN(II)2CYS6 TRANSCRIPTION FACTOR (EUROFUNG)"/>
    <property type="match status" value="1"/>
</dbReference>
<dbReference type="InterPro" id="IPR050613">
    <property type="entry name" value="Sec_Metabolite_Reg"/>
</dbReference>
<dbReference type="GO" id="GO:0003677">
    <property type="term" value="F:DNA binding"/>
    <property type="evidence" value="ECO:0007669"/>
    <property type="project" value="InterPro"/>
</dbReference>